<evidence type="ECO:0000313" key="3">
    <source>
        <dbReference type="Proteomes" id="UP001642540"/>
    </source>
</evidence>
<name>A0ABP1R4G3_9HEXA</name>
<dbReference type="EMBL" id="CAXLJM020000060">
    <property type="protein sequence ID" value="CAL8119483.1"/>
    <property type="molecule type" value="Genomic_DNA"/>
</dbReference>
<keyword evidence="3" id="KW-1185">Reference proteome</keyword>
<evidence type="ECO:0000313" key="2">
    <source>
        <dbReference type="EMBL" id="CAL8119483.1"/>
    </source>
</evidence>
<protein>
    <submittedName>
        <fullName evidence="2">Uncharacterized protein</fullName>
    </submittedName>
</protein>
<feature type="region of interest" description="Disordered" evidence="1">
    <location>
        <begin position="1"/>
        <end position="21"/>
    </location>
</feature>
<proteinExistence type="predicted"/>
<comment type="caution">
    <text evidence="2">The sequence shown here is derived from an EMBL/GenBank/DDBJ whole genome shotgun (WGS) entry which is preliminary data.</text>
</comment>
<organism evidence="2 3">
    <name type="scientific">Orchesella dallaii</name>
    <dbReference type="NCBI Taxonomy" id="48710"/>
    <lineage>
        <taxon>Eukaryota</taxon>
        <taxon>Metazoa</taxon>
        <taxon>Ecdysozoa</taxon>
        <taxon>Arthropoda</taxon>
        <taxon>Hexapoda</taxon>
        <taxon>Collembola</taxon>
        <taxon>Entomobryomorpha</taxon>
        <taxon>Entomobryoidea</taxon>
        <taxon>Orchesellidae</taxon>
        <taxon>Orchesellinae</taxon>
        <taxon>Orchesella</taxon>
    </lineage>
</organism>
<reference evidence="2 3" key="1">
    <citation type="submission" date="2024-08" db="EMBL/GenBank/DDBJ databases">
        <authorList>
            <person name="Cucini C."/>
            <person name="Frati F."/>
        </authorList>
    </citation>
    <scope>NUCLEOTIDE SEQUENCE [LARGE SCALE GENOMIC DNA]</scope>
</reference>
<evidence type="ECO:0000256" key="1">
    <source>
        <dbReference type="SAM" id="MobiDB-lite"/>
    </source>
</evidence>
<sequence>MATNPTKHIKARGLGSHMKAAHQYAVEKDAPEEQPKNFKTIPLRVKINEHERAFMRERVLIEDRKIAENSKRVEMVQKTAAELQVELTTLQGDLGFSNQLVSHFKYMLKR</sequence>
<gene>
    <name evidence="2" type="ORF">ODALV1_LOCUS18572</name>
</gene>
<dbReference type="Proteomes" id="UP001642540">
    <property type="component" value="Unassembled WGS sequence"/>
</dbReference>
<accession>A0ABP1R4G3</accession>